<name>A0A0A1MW42_9BACI</name>
<evidence type="ECO:0000313" key="7">
    <source>
        <dbReference type="EMBL" id="CEI83061.1"/>
    </source>
</evidence>
<dbReference type="InterPro" id="IPR036188">
    <property type="entry name" value="FAD/NAD-bd_sf"/>
</dbReference>
<dbReference type="STRING" id="545501.BN997_02950"/>
<dbReference type="EMBL" id="CDGG01000001">
    <property type="protein sequence ID" value="CEI83061.1"/>
    <property type="molecule type" value="Genomic_DNA"/>
</dbReference>
<protein>
    <submittedName>
        <fullName evidence="7">Rhodocoxin reductase</fullName>
    </submittedName>
</protein>
<evidence type="ECO:0000256" key="3">
    <source>
        <dbReference type="ARBA" id="ARBA00022827"/>
    </source>
</evidence>
<gene>
    <name evidence="7" type="primary">thcD</name>
    <name evidence="7" type="ORF">BN997_02950</name>
</gene>
<reference evidence="7 8" key="1">
    <citation type="submission" date="2014-11" db="EMBL/GenBank/DDBJ databases">
        <authorList>
            <person name="Urmite Genomes Urmite Genomes"/>
        </authorList>
    </citation>
    <scope>NUCLEOTIDE SEQUENCE [LARGE SCALE GENOMIC DNA]</scope>
    <source>
        <strain evidence="7 8">Oc5</strain>
    </source>
</reference>
<comment type="cofactor">
    <cofactor evidence="1">
        <name>FAD</name>
        <dbReference type="ChEBI" id="CHEBI:57692"/>
    </cofactor>
</comment>
<dbReference type="PRINTS" id="PR00368">
    <property type="entry name" value="FADPNR"/>
</dbReference>
<evidence type="ECO:0000256" key="1">
    <source>
        <dbReference type="ARBA" id="ARBA00001974"/>
    </source>
</evidence>
<accession>A0A0A1MW42</accession>
<dbReference type="AlphaFoldDB" id="A0A0A1MW42"/>
<keyword evidence="8" id="KW-1185">Reference proteome</keyword>
<dbReference type="GO" id="GO:0016651">
    <property type="term" value="F:oxidoreductase activity, acting on NAD(P)H"/>
    <property type="evidence" value="ECO:0007669"/>
    <property type="project" value="TreeGrafter"/>
</dbReference>
<dbReference type="PRINTS" id="PR00411">
    <property type="entry name" value="PNDRDTASEI"/>
</dbReference>
<feature type="domain" description="FAD/NAD(P)-binding" evidence="5">
    <location>
        <begin position="8"/>
        <end position="301"/>
    </location>
</feature>
<feature type="domain" description="Reductase C-terminal" evidence="6">
    <location>
        <begin position="321"/>
        <end position="405"/>
    </location>
</feature>
<keyword evidence="3" id="KW-0274">FAD</keyword>
<dbReference type="InterPro" id="IPR023753">
    <property type="entry name" value="FAD/NAD-binding_dom"/>
</dbReference>
<dbReference type="PANTHER" id="PTHR43557:SF2">
    <property type="entry name" value="RIESKE DOMAIN-CONTAINING PROTEIN-RELATED"/>
    <property type="match status" value="1"/>
</dbReference>
<dbReference type="SUPFAM" id="SSF55424">
    <property type="entry name" value="FAD/NAD-linked reductases, dimerisation (C-terminal) domain"/>
    <property type="match status" value="1"/>
</dbReference>
<dbReference type="RefSeq" id="WP_042533256.1">
    <property type="nucleotide sequence ID" value="NZ_CDGG01000001.1"/>
</dbReference>
<evidence type="ECO:0000259" key="6">
    <source>
        <dbReference type="Pfam" id="PF14759"/>
    </source>
</evidence>
<dbReference type="InterPro" id="IPR016156">
    <property type="entry name" value="FAD/NAD-linked_Rdtase_dimer_sf"/>
</dbReference>
<organism evidence="7 8">
    <name type="scientific">Oceanobacillus oncorhynchi</name>
    <dbReference type="NCBI Taxonomy" id="545501"/>
    <lineage>
        <taxon>Bacteria</taxon>
        <taxon>Bacillati</taxon>
        <taxon>Bacillota</taxon>
        <taxon>Bacilli</taxon>
        <taxon>Bacillales</taxon>
        <taxon>Bacillaceae</taxon>
        <taxon>Oceanobacillus</taxon>
    </lineage>
</organism>
<keyword evidence="4" id="KW-0560">Oxidoreductase</keyword>
<evidence type="ECO:0000256" key="4">
    <source>
        <dbReference type="ARBA" id="ARBA00023002"/>
    </source>
</evidence>
<evidence type="ECO:0000256" key="2">
    <source>
        <dbReference type="ARBA" id="ARBA00022630"/>
    </source>
</evidence>
<dbReference type="InterPro" id="IPR028202">
    <property type="entry name" value="Reductase_C"/>
</dbReference>
<dbReference type="PANTHER" id="PTHR43557">
    <property type="entry name" value="APOPTOSIS-INDUCING FACTOR 1"/>
    <property type="match status" value="1"/>
</dbReference>
<keyword evidence="2" id="KW-0285">Flavoprotein</keyword>
<dbReference type="Gene3D" id="3.30.390.30">
    <property type="match status" value="1"/>
</dbReference>
<dbReference type="GO" id="GO:0005737">
    <property type="term" value="C:cytoplasm"/>
    <property type="evidence" value="ECO:0007669"/>
    <property type="project" value="TreeGrafter"/>
</dbReference>
<evidence type="ECO:0000259" key="5">
    <source>
        <dbReference type="Pfam" id="PF07992"/>
    </source>
</evidence>
<dbReference type="SUPFAM" id="SSF51905">
    <property type="entry name" value="FAD/NAD(P)-binding domain"/>
    <property type="match status" value="2"/>
</dbReference>
<dbReference type="Proteomes" id="UP000040453">
    <property type="component" value="Unassembled WGS sequence"/>
</dbReference>
<dbReference type="InterPro" id="IPR050446">
    <property type="entry name" value="FAD-oxidoreductase/Apoptosis"/>
</dbReference>
<dbReference type="Pfam" id="PF07992">
    <property type="entry name" value="Pyr_redox_2"/>
    <property type="match status" value="1"/>
</dbReference>
<dbReference type="Gene3D" id="3.50.50.60">
    <property type="entry name" value="FAD/NAD(P)-binding domain"/>
    <property type="match status" value="2"/>
</dbReference>
<evidence type="ECO:0000313" key="8">
    <source>
        <dbReference type="Proteomes" id="UP000040453"/>
    </source>
</evidence>
<dbReference type="OrthoDB" id="9792592at2"/>
<sequence>MTNSAETIMIIGAGIAGIHAAEALRNEEYEGRIVLIDRDTELPYDRPPLSKEFMLGESTETDIALHTQENLEELQIDLKLGVEIVLIDSEKQSAVLSDGETINWDKLLLTTGSSLRRLPIQGSDLEGVHYLKTLSDAKAIRGNLDDIQQIAIVGAGFIGAELASSFKKLGKEVTLLERAPLPLAHILGDEMGEYFLQMHQAEGVEAIMEDTVVQFNGETQVEEVLTEKGKTIPCQAVIVGVGVIPNTALLDKELQIDRGYIVNEFGETSLPNVYAAGDCAMWPFLGNNIHIEHWDHAINHGKCVAKNMLGGEQTSYSTVPYFWSDQYDYRLQYFGHTKNWETTVLRGNVEDKEFSYFYLNKSNVIEAALLVNQPKNALAVRRLINQQKPVVPELLPNTDIKLKECMYVEVD</sequence>
<dbReference type="Pfam" id="PF14759">
    <property type="entry name" value="Reductase_C"/>
    <property type="match status" value="1"/>
</dbReference>
<proteinExistence type="predicted"/>